<comment type="caution">
    <text evidence="1">The sequence shown here is derived from an EMBL/GenBank/DDBJ whole genome shotgun (WGS) entry which is preliminary data.</text>
</comment>
<name>A0A8I1Y398_BRAEL</name>
<accession>A0A8I1Y398</accession>
<dbReference type="EMBL" id="JAFICZ010000001">
    <property type="protein sequence ID" value="MBP1291224.1"/>
    <property type="molecule type" value="Genomic_DNA"/>
</dbReference>
<organism evidence="1 2">
    <name type="scientific">Bradyrhizobium elkanii</name>
    <dbReference type="NCBI Taxonomy" id="29448"/>
    <lineage>
        <taxon>Bacteria</taxon>
        <taxon>Pseudomonadati</taxon>
        <taxon>Pseudomonadota</taxon>
        <taxon>Alphaproteobacteria</taxon>
        <taxon>Hyphomicrobiales</taxon>
        <taxon>Nitrobacteraceae</taxon>
        <taxon>Bradyrhizobium</taxon>
    </lineage>
</organism>
<gene>
    <name evidence="1" type="ORF">JOH49_000977</name>
</gene>
<proteinExistence type="predicted"/>
<dbReference type="AlphaFoldDB" id="A0A8I1Y398"/>
<dbReference type="Proteomes" id="UP000673383">
    <property type="component" value="Unassembled WGS sequence"/>
</dbReference>
<evidence type="ECO:0000313" key="1">
    <source>
        <dbReference type="EMBL" id="MBP1291224.1"/>
    </source>
</evidence>
<reference evidence="1" key="1">
    <citation type="submission" date="2021-02" db="EMBL/GenBank/DDBJ databases">
        <title>Genomic Encyclopedia of Type Strains, Phase IV (KMG-V): Genome sequencing to study the core and pangenomes of soil and plant-associated prokaryotes.</title>
        <authorList>
            <person name="Whitman W."/>
        </authorList>
    </citation>
    <scope>NUCLEOTIDE SEQUENCE</scope>
    <source>
        <strain evidence="1">USDA 406</strain>
    </source>
</reference>
<sequence>MDRNLHLHQRIGHELGGAVLLERGFRIGMDVMAPIQHAGTDIVGDSKLL</sequence>
<evidence type="ECO:0000313" key="2">
    <source>
        <dbReference type="Proteomes" id="UP000673383"/>
    </source>
</evidence>
<protein>
    <submittedName>
        <fullName evidence="1">Uncharacterized protein</fullName>
    </submittedName>
</protein>